<name>A0AAV7RRS0_PLEWA</name>
<evidence type="ECO:0000313" key="4">
    <source>
        <dbReference type="Proteomes" id="UP001066276"/>
    </source>
</evidence>
<evidence type="ECO:0000313" key="2">
    <source>
        <dbReference type="EMBL" id="KAJ1154674.1"/>
    </source>
</evidence>
<dbReference type="EMBL" id="JANPWB010000009">
    <property type="protein sequence ID" value="KAJ1154680.1"/>
    <property type="molecule type" value="Genomic_DNA"/>
</dbReference>
<dbReference type="Proteomes" id="UP001066276">
    <property type="component" value="Chromosome 5"/>
</dbReference>
<evidence type="ECO:0000256" key="1">
    <source>
        <dbReference type="SAM" id="MobiDB-lite"/>
    </source>
</evidence>
<organism evidence="3 4">
    <name type="scientific">Pleurodeles waltl</name>
    <name type="common">Iberian ribbed newt</name>
    <dbReference type="NCBI Taxonomy" id="8319"/>
    <lineage>
        <taxon>Eukaryota</taxon>
        <taxon>Metazoa</taxon>
        <taxon>Chordata</taxon>
        <taxon>Craniata</taxon>
        <taxon>Vertebrata</taxon>
        <taxon>Euteleostomi</taxon>
        <taxon>Amphibia</taxon>
        <taxon>Batrachia</taxon>
        <taxon>Caudata</taxon>
        <taxon>Salamandroidea</taxon>
        <taxon>Salamandridae</taxon>
        <taxon>Pleurodelinae</taxon>
        <taxon>Pleurodeles</taxon>
    </lineage>
</organism>
<feature type="region of interest" description="Disordered" evidence="1">
    <location>
        <begin position="28"/>
        <end position="90"/>
    </location>
</feature>
<gene>
    <name evidence="2" type="ORF">NDU88_007417</name>
    <name evidence="3" type="ORF">NDU88_007423</name>
</gene>
<reference evidence="3" key="1">
    <citation type="journal article" date="2022" name="bioRxiv">
        <title>Sequencing and chromosome-scale assembly of the giantPleurodeles waltlgenome.</title>
        <authorList>
            <person name="Brown T."/>
            <person name="Elewa A."/>
            <person name="Iarovenko S."/>
            <person name="Subramanian E."/>
            <person name="Araus A.J."/>
            <person name="Petzold A."/>
            <person name="Susuki M."/>
            <person name="Suzuki K.-i.T."/>
            <person name="Hayashi T."/>
            <person name="Toyoda A."/>
            <person name="Oliveira C."/>
            <person name="Osipova E."/>
            <person name="Leigh N.D."/>
            <person name="Simon A."/>
            <person name="Yun M.H."/>
        </authorList>
    </citation>
    <scope>NUCLEOTIDE SEQUENCE</scope>
    <source>
        <strain evidence="3">20211129_DDA</strain>
        <tissue evidence="3">Liver</tissue>
    </source>
</reference>
<sequence length="90" mass="9373">MRLDSPFWNQDVRGGGFGSLAPKRACSLYSRGEPGPRVRPSTAAERARSARAGEAVPPGGALVRETECREPPLGRSGGGTEPRPVSGEAA</sequence>
<evidence type="ECO:0000313" key="3">
    <source>
        <dbReference type="EMBL" id="KAJ1154680.1"/>
    </source>
</evidence>
<protein>
    <submittedName>
        <fullName evidence="3">Uncharacterized protein</fullName>
    </submittedName>
</protein>
<dbReference type="EMBL" id="JANPWB010000009">
    <property type="protein sequence ID" value="KAJ1154674.1"/>
    <property type="molecule type" value="Genomic_DNA"/>
</dbReference>
<feature type="region of interest" description="Disordered" evidence="1">
    <location>
        <begin position="1"/>
        <end position="20"/>
    </location>
</feature>
<dbReference type="AlphaFoldDB" id="A0AAV7RRS0"/>
<keyword evidence="4" id="KW-1185">Reference proteome</keyword>
<accession>A0AAV7RRS0</accession>
<proteinExistence type="predicted"/>
<comment type="caution">
    <text evidence="3">The sequence shown here is derived from an EMBL/GenBank/DDBJ whole genome shotgun (WGS) entry which is preliminary data.</text>
</comment>